<dbReference type="EMBL" id="ACIZ01000097">
    <property type="protein sequence ID" value="EEN79605.1"/>
    <property type="molecule type" value="Genomic_DNA"/>
</dbReference>
<comment type="caution">
    <text evidence="1">The sequence shown here is derived from an EMBL/GenBank/DDBJ whole genome shotgun (WGS) entry which is preliminary data.</text>
</comment>
<dbReference type="HOGENOM" id="CLU_2898631_0_0_9"/>
<dbReference type="AlphaFoldDB" id="C2JZD2"/>
<organism evidence="1 2">
    <name type="scientific">Lacticaseibacillus rhamnosus (strain LMS2-1)</name>
    <dbReference type="NCBI Taxonomy" id="525361"/>
    <lineage>
        <taxon>Bacteria</taxon>
        <taxon>Bacillati</taxon>
        <taxon>Bacillota</taxon>
        <taxon>Bacilli</taxon>
        <taxon>Lactobacillales</taxon>
        <taxon>Lactobacillaceae</taxon>
        <taxon>Lacticaseibacillus</taxon>
    </lineage>
</organism>
<keyword evidence="2" id="KW-1185">Reference proteome</keyword>
<proteinExistence type="predicted"/>
<name>C2JZD2_LACRM</name>
<protein>
    <submittedName>
        <fullName evidence="1">Uncharacterized protein</fullName>
    </submittedName>
</protein>
<accession>C2JZD2</accession>
<sequence length="62" mass="6709">MLDSHFTQPLCSNLTESYTTAPLLQPEKCAPFATFNHDLLGTSLSRHVNGIDPDSSSITNSS</sequence>
<evidence type="ECO:0000313" key="2">
    <source>
        <dbReference type="Proteomes" id="UP000004525"/>
    </source>
</evidence>
<gene>
    <name evidence="1" type="ORF">HMPREF0539_2267</name>
</gene>
<reference evidence="1" key="1">
    <citation type="submission" date="2009-01" db="EMBL/GenBank/DDBJ databases">
        <authorList>
            <person name="Qin X."/>
            <person name="Bachman B."/>
            <person name="Battles P."/>
            <person name="Bell A."/>
            <person name="Bess C."/>
            <person name="Bickham C."/>
            <person name="Chaboub L."/>
            <person name="Chen D."/>
            <person name="Coyle M."/>
            <person name="Deiros D.R."/>
            <person name="Dinh H."/>
            <person name="Forbes L."/>
            <person name="Fowler G."/>
            <person name="Francisco L."/>
            <person name="Fu Q."/>
            <person name="Gubbala S."/>
            <person name="Hale W."/>
            <person name="Han Y."/>
            <person name="Hemphill L."/>
            <person name="Highlander S.K."/>
            <person name="Hirani K."/>
            <person name="Hogues M."/>
            <person name="Jackson L."/>
            <person name="Jakkamsetti A."/>
            <person name="Javaid M."/>
            <person name="Jiang H."/>
            <person name="Korchina V."/>
            <person name="Kovar C."/>
            <person name="Lara F."/>
            <person name="Lee S."/>
            <person name="Mata R."/>
            <person name="Mathew T."/>
            <person name="Moen C."/>
            <person name="Morales K."/>
            <person name="Munidasa M."/>
            <person name="Nazareth L."/>
            <person name="Ngo R."/>
            <person name="Nguyen L."/>
            <person name="Okwuonu G."/>
            <person name="Ongeri F."/>
            <person name="Patil S."/>
            <person name="Petrosino J."/>
            <person name="Pham C."/>
            <person name="Pham P."/>
            <person name="Pu L.-L."/>
            <person name="Puazo M."/>
            <person name="Raj R."/>
            <person name="Reid J."/>
            <person name="Rouhana J."/>
            <person name="Saada N."/>
            <person name="Shang Y."/>
            <person name="Simmons D."/>
            <person name="Thornton R."/>
            <person name="Warren J."/>
            <person name="Weissenberger G."/>
            <person name="Zhang J."/>
            <person name="Zhang L."/>
            <person name="Zhou C."/>
            <person name="Zhu D."/>
            <person name="Muzny D."/>
            <person name="Worley K."/>
            <person name="Gibbs R."/>
        </authorList>
    </citation>
    <scope>NUCLEOTIDE SEQUENCE [LARGE SCALE GENOMIC DNA]</scope>
    <source>
        <strain evidence="1">LMS2-1</strain>
    </source>
</reference>
<dbReference type="Proteomes" id="UP000004525">
    <property type="component" value="Unassembled WGS sequence"/>
</dbReference>
<evidence type="ECO:0000313" key="1">
    <source>
        <dbReference type="EMBL" id="EEN79605.1"/>
    </source>
</evidence>